<feature type="non-terminal residue" evidence="2">
    <location>
        <position position="1"/>
    </location>
</feature>
<keyword evidence="3" id="KW-1185">Reference proteome</keyword>
<accession>A0ABN8N859</accession>
<dbReference type="InterPro" id="IPR013762">
    <property type="entry name" value="Integrase-like_cat_sf"/>
</dbReference>
<sequence length="115" mass="11908">PFGNGPVSRYPGAFPPVLESFCPTFSPGPTDRPWVSEDALGSALPATTIQSIFSASGVPGCYTSHTFRSSTATSAASCGLPDHLIKTLGRLSSDAYQIYINTPVSTIVGVASLLT</sequence>
<dbReference type="Proteomes" id="UP001159405">
    <property type="component" value="Unassembled WGS sequence"/>
</dbReference>
<evidence type="ECO:0000313" key="2">
    <source>
        <dbReference type="EMBL" id="CAH3045250.1"/>
    </source>
</evidence>
<evidence type="ECO:0000256" key="1">
    <source>
        <dbReference type="ARBA" id="ARBA00023172"/>
    </source>
</evidence>
<reference evidence="2 3" key="1">
    <citation type="submission" date="2022-05" db="EMBL/GenBank/DDBJ databases">
        <authorList>
            <consortium name="Genoscope - CEA"/>
            <person name="William W."/>
        </authorList>
    </citation>
    <scope>NUCLEOTIDE SEQUENCE [LARGE SCALE GENOMIC DNA]</scope>
</reference>
<dbReference type="InterPro" id="IPR011010">
    <property type="entry name" value="DNA_brk_join_enz"/>
</dbReference>
<dbReference type="SUPFAM" id="SSF56349">
    <property type="entry name" value="DNA breaking-rejoining enzymes"/>
    <property type="match status" value="1"/>
</dbReference>
<name>A0ABN8N859_9CNID</name>
<protein>
    <submittedName>
        <fullName evidence="2">Uncharacterized protein</fullName>
    </submittedName>
</protein>
<comment type="caution">
    <text evidence="2">The sequence shown here is derived from an EMBL/GenBank/DDBJ whole genome shotgun (WGS) entry which is preliminary data.</text>
</comment>
<dbReference type="Gene3D" id="1.10.443.10">
    <property type="entry name" value="Intergrase catalytic core"/>
    <property type="match status" value="1"/>
</dbReference>
<keyword evidence="1" id="KW-0233">DNA recombination</keyword>
<gene>
    <name evidence="2" type="ORF">PLOB_00006706</name>
</gene>
<evidence type="ECO:0000313" key="3">
    <source>
        <dbReference type="Proteomes" id="UP001159405"/>
    </source>
</evidence>
<dbReference type="EMBL" id="CALNXK010000013">
    <property type="protein sequence ID" value="CAH3045250.1"/>
    <property type="molecule type" value="Genomic_DNA"/>
</dbReference>
<proteinExistence type="predicted"/>
<organism evidence="2 3">
    <name type="scientific">Porites lobata</name>
    <dbReference type="NCBI Taxonomy" id="104759"/>
    <lineage>
        <taxon>Eukaryota</taxon>
        <taxon>Metazoa</taxon>
        <taxon>Cnidaria</taxon>
        <taxon>Anthozoa</taxon>
        <taxon>Hexacorallia</taxon>
        <taxon>Scleractinia</taxon>
        <taxon>Fungiina</taxon>
        <taxon>Poritidae</taxon>
        <taxon>Porites</taxon>
    </lineage>
</organism>